<dbReference type="EMBL" id="BARW01009611">
    <property type="protein sequence ID" value="GAI82606.1"/>
    <property type="molecule type" value="Genomic_DNA"/>
</dbReference>
<dbReference type="AlphaFoldDB" id="X1SU08"/>
<evidence type="ECO:0000313" key="1">
    <source>
        <dbReference type="EMBL" id="GAI82606.1"/>
    </source>
</evidence>
<comment type="caution">
    <text evidence="1">The sequence shown here is derived from an EMBL/GenBank/DDBJ whole genome shotgun (WGS) entry which is preliminary data.</text>
</comment>
<name>X1SU08_9ZZZZ</name>
<proteinExistence type="predicted"/>
<sequence>MSLRNEVGEVFLQRRVVVIRPSQVYTAAAPATYNLFCIVAPVEIIDLGAIVTEAADGLTEITTTINTIAGEFAAVDCSGAIGTVIWIPLNNVAGAVIINAAAIPKVVVANQGSNCCVNILTLA</sequence>
<accession>X1SU08</accession>
<gene>
    <name evidence="1" type="ORF">S12H4_19263</name>
</gene>
<protein>
    <submittedName>
        <fullName evidence="1">Uncharacterized protein</fullName>
    </submittedName>
</protein>
<reference evidence="1" key="1">
    <citation type="journal article" date="2014" name="Front. Microbiol.">
        <title>High frequency of phylogenetically diverse reductive dehalogenase-homologous genes in deep subseafloor sedimentary metagenomes.</title>
        <authorList>
            <person name="Kawai M."/>
            <person name="Futagami T."/>
            <person name="Toyoda A."/>
            <person name="Takaki Y."/>
            <person name="Nishi S."/>
            <person name="Hori S."/>
            <person name="Arai W."/>
            <person name="Tsubouchi T."/>
            <person name="Morono Y."/>
            <person name="Uchiyama I."/>
            <person name="Ito T."/>
            <person name="Fujiyama A."/>
            <person name="Inagaki F."/>
            <person name="Takami H."/>
        </authorList>
    </citation>
    <scope>NUCLEOTIDE SEQUENCE</scope>
    <source>
        <strain evidence="1">Expedition CK06-06</strain>
    </source>
</reference>
<organism evidence="1">
    <name type="scientific">marine sediment metagenome</name>
    <dbReference type="NCBI Taxonomy" id="412755"/>
    <lineage>
        <taxon>unclassified sequences</taxon>
        <taxon>metagenomes</taxon>
        <taxon>ecological metagenomes</taxon>
    </lineage>
</organism>